<dbReference type="KEGG" id="sari:H5J25_15005"/>
<dbReference type="Pfam" id="PF01590">
    <property type="entry name" value="GAF"/>
    <property type="match status" value="1"/>
</dbReference>
<proteinExistence type="predicted"/>
<protein>
    <submittedName>
        <fullName evidence="2">GAF domain-containing protein</fullName>
    </submittedName>
</protein>
<evidence type="ECO:0000313" key="3">
    <source>
        <dbReference type="Proteomes" id="UP000595894"/>
    </source>
</evidence>
<name>A0A974NXX7_9SPHN</name>
<dbReference type="PANTHER" id="PTHR43102">
    <property type="entry name" value="SLR1143 PROTEIN"/>
    <property type="match status" value="1"/>
</dbReference>
<gene>
    <name evidence="2" type="ORF">H5J25_15005</name>
</gene>
<dbReference type="InterPro" id="IPR003018">
    <property type="entry name" value="GAF"/>
</dbReference>
<dbReference type="Proteomes" id="UP000595894">
    <property type="component" value="Chromosome"/>
</dbReference>
<reference evidence="3" key="1">
    <citation type="submission" date="2020-09" db="EMBL/GenBank/DDBJ databases">
        <title>Sphingomonas sp., a new species isolated from pork steak.</title>
        <authorList>
            <person name="Heidler von Heilborn D."/>
        </authorList>
    </citation>
    <scope>NUCLEOTIDE SEQUENCE [LARGE SCALE GENOMIC DNA]</scope>
</reference>
<dbReference type="EMBL" id="CP061035">
    <property type="protein sequence ID" value="QQV79094.1"/>
    <property type="molecule type" value="Genomic_DNA"/>
</dbReference>
<organism evidence="2 3">
    <name type="scientific">Sphingomonas aliaeris</name>
    <dbReference type="NCBI Taxonomy" id="2759526"/>
    <lineage>
        <taxon>Bacteria</taxon>
        <taxon>Pseudomonadati</taxon>
        <taxon>Pseudomonadota</taxon>
        <taxon>Alphaproteobacteria</taxon>
        <taxon>Sphingomonadales</taxon>
        <taxon>Sphingomonadaceae</taxon>
        <taxon>Sphingomonas</taxon>
    </lineage>
</organism>
<evidence type="ECO:0000313" key="2">
    <source>
        <dbReference type="EMBL" id="QQV79094.1"/>
    </source>
</evidence>
<accession>A0A974NXX7</accession>
<dbReference type="SUPFAM" id="SSF55781">
    <property type="entry name" value="GAF domain-like"/>
    <property type="match status" value="1"/>
</dbReference>
<feature type="domain" description="GAF" evidence="1">
    <location>
        <begin position="22"/>
        <end position="151"/>
    </location>
</feature>
<dbReference type="Gene3D" id="3.30.450.40">
    <property type="match status" value="1"/>
</dbReference>
<dbReference type="PANTHER" id="PTHR43102:SF2">
    <property type="entry name" value="GAF DOMAIN-CONTAINING PROTEIN"/>
    <property type="match status" value="1"/>
</dbReference>
<evidence type="ECO:0000259" key="1">
    <source>
        <dbReference type="Pfam" id="PF01590"/>
    </source>
</evidence>
<dbReference type="InterPro" id="IPR029016">
    <property type="entry name" value="GAF-like_dom_sf"/>
</dbReference>
<sequence length="152" mass="16754">MDVREARRVAALHDYDILDTPREAAFDEVANLAARLCGTSIAVVNLIDADRQFFKAEVGLDVRETPLETSFCAKAILEDDFLLVPDARLDPRFGCNPLVTGDPHLRFYAGALLKTDDGLPIGTLCVLDTEPRTLTELQQQALKVLANQVWAS</sequence>
<dbReference type="AlphaFoldDB" id="A0A974NXX7"/>
<keyword evidence="3" id="KW-1185">Reference proteome</keyword>